<sequence length="58" mass="6488">MWLGISSVGIKICVTDTRFVSQDTRFHSGQPNNMCSQTVSNQMNICGVMLSAYLRRTC</sequence>
<evidence type="ECO:0000313" key="1">
    <source>
        <dbReference type="EMBL" id="OWR48439.1"/>
    </source>
</evidence>
<dbReference type="AlphaFoldDB" id="A0A212F3X9"/>
<gene>
    <name evidence="1" type="ORF">KGM_204407</name>
</gene>
<reference evidence="1 2" key="1">
    <citation type="journal article" date="2011" name="Cell">
        <title>The monarch butterfly genome yields insights into long-distance migration.</title>
        <authorList>
            <person name="Zhan S."/>
            <person name="Merlin C."/>
            <person name="Boore J.L."/>
            <person name="Reppert S.M."/>
        </authorList>
    </citation>
    <scope>NUCLEOTIDE SEQUENCE [LARGE SCALE GENOMIC DNA]</scope>
    <source>
        <strain evidence="1">F-2</strain>
    </source>
</reference>
<protein>
    <submittedName>
        <fullName evidence="1">Uncharacterized protein</fullName>
    </submittedName>
</protein>
<accession>A0A212F3X9</accession>
<dbReference type="InParanoid" id="A0A212F3X9"/>
<name>A0A212F3X9_DANPL</name>
<dbReference type="Proteomes" id="UP000007151">
    <property type="component" value="Unassembled WGS sequence"/>
</dbReference>
<comment type="caution">
    <text evidence="1">The sequence shown here is derived from an EMBL/GenBank/DDBJ whole genome shotgun (WGS) entry which is preliminary data.</text>
</comment>
<keyword evidence="2" id="KW-1185">Reference proteome</keyword>
<dbReference type="EMBL" id="AGBW02010474">
    <property type="protein sequence ID" value="OWR48439.1"/>
    <property type="molecule type" value="Genomic_DNA"/>
</dbReference>
<dbReference type="KEGG" id="dpl:KGM_204407"/>
<evidence type="ECO:0000313" key="2">
    <source>
        <dbReference type="Proteomes" id="UP000007151"/>
    </source>
</evidence>
<organism evidence="1 2">
    <name type="scientific">Danaus plexippus plexippus</name>
    <dbReference type="NCBI Taxonomy" id="278856"/>
    <lineage>
        <taxon>Eukaryota</taxon>
        <taxon>Metazoa</taxon>
        <taxon>Ecdysozoa</taxon>
        <taxon>Arthropoda</taxon>
        <taxon>Hexapoda</taxon>
        <taxon>Insecta</taxon>
        <taxon>Pterygota</taxon>
        <taxon>Neoptera</taxon>
        <taxon>Endopterygota</taxon>
        <taxon>Lepidoptera</taxon>
        <taxon>Glossata</taxon>
        <taxon>Ditrysia</taxon>
        <taxon>Papilionoidea</taxon>
        <taxon>Nymphalidae</taxon>
        <taxon>Danainae</taxon>
        <taxon>Danaini</taxon>
        <taxon>Danaina</taxon>
        <taxon>Danaus</taxon>
        <taxon>Danaus</taxon>
    </lineage>
</organism>
<proteinExistence type="predicted"/>